<reference evidence="8" key="1">
    <citation type="submission" date="2022-11" db="EMBL/GenBank/DDBJ databases">
        <authorList>
            <person name="Petersen C."/>
        </authorList>
    </citation>
    <scope>NUCLEOTIDE SEQUENCE</scope>
    <source>
        <strain evidence="8">IBT 21917</strain>
    </source>
</reference>
<name>A0A9W9LGF7_9EURO</name>
<dbReference type="AlphaFoldDB" id="A0A9W9LGF7"/>
<accession>A0A9W9LGF7</accession>
<keyword evidence="5" id="KW-0804">Transcription</keyword>
<dbReference type="InterPro" id="IPR001138">
    <property type="entry name" value="Zn2Cys6_DnaBD"/>
</dbReference>
<dbReference type="GO" id="GO:0008270">
    <property type="term" value="F:zinc ion binding"/>
    <property type="evidence" value="ECO:0007669"/>
    <property type="project" value="InterPro"/>
</dbReference>
<feature type="non-terminal residue" evidence="8">
    <location>
        <position position="691"/>
    </location>
</feature>
<evidence type="ECO:0000256" key="5">
    <source>
        <dbReference type="ARBA" id="ARBA00023163"/>
    </source>
</evidence>
<keyword evidence="3" id="KW-0805">Transcription regulation</keyword>
<keyword evidence="9" id="KW-1185">Reference proteome</keyword>
<evidence type="ECO:0000259" key="7">
    <source>
        <dbReference type="PROSITE" id="PS50048"/>
    </source>
</evidence>
<evidence type="ECO:0000313" key="8">
    <source>
        <dbReference type="EMBL" id="KAJ5155339.1"/>
    </source>
</evidence>
<dbReference type="SMART" id="SM00906">
    <property type="entry name" value="Fungal_trans"/>
    <property type="match status" value="1"/>
</dbReference>
<dbReference type="EMBL" id="JAPQKO010000006">
    <property type="protein sequence ID" value="KAJ5155339.1"/>
    <property type="molecule type" value="Genomic_DNA"/>
</dbReference>
<dbReference type="InterPro" id="IPR007219">
    <property type="entry name" value="XnlR_reg_dom"/>
</dbReference>
<dbReference type="Pfam" id="PF00172">
    <property type="entry name" value="Zn_clus"/>
    <property type="match status" value="1"/>
</dbReference>
<dbReference type="GO" id="GO:0005634">
    <property type="term" value="C:nucleus"/>
    <property type="evidence" value="ECO:0007669"/>
    <property type="project" value="UniProtKB-SubCell"/>
</dbReference>
<organism evidence="8 9">
    <name type="scientific">Penicillium capsulatum</name>
    <dbReference type="NCBI Taxonomy" id="69766"/>
    <lineage>
        <taxon>Eukaryota</taxon>
        <taxon>Fungi</taxon>
        <taxon>Dikarya</taxon>
        <taxon>Ascomycota</taxon>
        <taxon>Pezizomycotina</taxon>
        <taxon>Eurotiomycetes</taxon>
        <taxon>Eurotiomycetidae</taxon>
        <taxon>Eurotiales</taxon>
        <taxon>Aspergillaceae</taxon>
        <taxon>Penicillium</taxon>
    </lineage>
</organism>
<dbReference type="PROSITE" id="PS00463">
    <property type="entry name" value="ZN2_CY6_FUNGAL_1"/>
    <property type="match status" value="1"/>
</dbReference>
<keyword evidence="6" id="KW-0539">Nucleus</keyword>
<gene>
    <name evidence="8" type="ORF">N7492_008142</name>
</gene>
<dbReference type="PROSITE" id="PS50048">
    <property type="entry name" value="ZN2_CY6_FUNGAL_2"/>
    <property type="match status" value="1"/>
</dbReference>
<keyword evidence="4" id="KW-0238">DNA-binding</keyword>
<protein>
    <recommendedName>
        <fullName evidence="7">Zn(2)-C6 fungal-type domain-containing protein</fullName>
    </recommendedName>
</protein>
<dbReference type="SMART" id="SM00066">
    <property type="entry name" value="GAL4"/>
    <property type="match status" value="1"/>
</dbReference>
<dbReference type="InterPro" id="IPR050613">
    <property type="entry name" value="Sec_Metabolite_Reg"/>
</dbReference>
<evidence type="ECO:0000256" key="1">
    <source>
        <dbReference type="ARBA" id="ARBA00004123"/>
    </source>
</evidence>
<dbReference type="PANTHER" id="PTHR31001:SF82">
    <property type="entry name" value="ZN(II)2CYS6 TRANSCRIPTION FACTOR (EUROFUNG)"/>
    <property type="match status" value="1"/>
</dbReference>
<dbReference type="GO" id="GO:0000981">
    <property type="term" value="F:DNA-binding transcription factor activity, RNA polymerase II-specific"/>
    <property type="evidence" value="ECO:0007669"/>
    <property type="project" value="InterPro"/>
</dbReference>
<evidence type="ECO:0000256" key="2">
    <source>
        <dbReference type="ARBA" id="ARBA00022723"/>
    </source>
</evidence>
<reference evidence="8" key="2">
    <citation type="journal article" date="2023" name="IMA Fungus">
        <title>Comparative genomic study of the Penicillium genus elucidates a diverse pangenome and 15 lateral gene transfer events.</title>
        <authorList>
            <person name="Petersen C."/>
            <person name="Sorensen T."/>
            <person name="Nielsen M.R."/>
            <person name="Sondergaard T.E."/>
            <person name="Sorensen J.L."/>
            <person name="Fitzpatrick D.A."/>
            <person name="Frisvad J.C."/>
            <person name="Nielsen K.L."/>
        </authorList>
    </citation>
    <scope>NUCLEOTIDE SEQUENCE</scope>
    <source>
        <strain evidence="8">IBT 21917</strain>
    </source>
</reference>
<dbReference type="GO" id="GO:0003677">
    <property type="term" value="F:DNA binding"/>
    <property type="evidence" value="ECO:0007669"/>
    <property type="project" value="UniProtKB-KW"/>
</dbReference>
<dbReference type="Proteomes" id="UP001146351">
    <property type="component" value="Unassembled WGS sequence"/>
</dbReference>
<comment type="caution">
    <text evidence="8">The sequence shown here is derived from an EMBL/GenBank/DDBJ whole genome shotgun (WGS) entry which is preliminary data.</text>
</comment>
<dbReference type="CDD" id="cd12148">
    <property type="entry name" value="fungal_TF_MHR"/>
    <property type="match status" value="1"/>
</dbReference>
<sequence>GARHGCSRAEFYFSARRRNNKPASCEPCRRDKVRCDHALPICTRCKNRAATARCFYHPAPLTRGRGREQPNFHLTDGVPFDRSKSARNSHLCEDTHGNSHIPVVFPDTALFSDTSCGKPLLSGYFGPTSFVSLMTDDVDLVSRGASLDPEAAQRVLPVYWAQKVSEVLLGLEDFTIFEALIHEYYKLSQTAVIPAPYILNGFPSMKTLCKDFSSANTGSDLISSVTVRIIQNTAETFRIPPSTPGKGFHTIFTGSAIRLEVIGVLCCLAGRAAYMGLANVKLDGQVSRSQFARTMLAAGDVALHVCKILTPLNDLIIWLVYENLLLSNLVNGDSSPQSWNRLGELSTDIFALGLHRSSSDPEGVMEYLLESRRRLFAAAYQLDKSIATFLGRPPRIPLRYSDYQLPLDISDTALASDNEGLHFFKADLDENGWHLQRRFQRASWIRMRYILSTFRDEILELSMQKLTPGTIDSLNDLSKRCHQAWASLPSHLRYTQKCQEKDYPVGTWLMLIISYLAYLYNDLLIQRLLVGKNNPRGNGPLLSASANILKTVQTLGTRRERMVDLRPDFTWTILLYGLTSASLLIKALQHEKRTKESILYDGSRSALIRNICVFIYHLENTLLPDNANYALFQRASQAFSNMMDEILEPQTPITDLEISHDQSEFDQLIDMNVLDMFNTTDSWVAFDQWLL</sequence>
<dbReference type="SUPFAM" id="SSF57701">
    <property type="entry name" value="Zn2/Cys6 DNA-binding domain"/>
    <property type="match status" value="1"/>
</dbReference>
<dbReference type="InterPro" id="IPR036864">
    <property type="entry name" value="Zn2-C6_fun-type_DNA-bd_sf"/>
</dbReference>
<dbReference type="Gene3D" id="4.10.240.10">
    <property type="entry name" value="Zn(2)-C6 fungal-type DNA-binding domain"/>
    <property type="match status" value="1"/>
</dbReference>
<feature type="domain" description="Zn(2)-C6 fungal-type" evidence="7">
    <location>
        <begin position="24"/>
        <end position="56"/>
    </location>
</feature>
<evidence type="ECO:0000256" key="6">
    <source>
        <dbReference type="ARBA" id="ARBA00023242"/>
    </source>
</evidence>
<dbReference type="Pfam" id="PF04082">
    <property type="entry name" value="Fungal_trans"/>
    <property type="match status" value="1"/>
</dbReference>
<evidence type="ECO:0000313" key="9">
    <source>
        <dbReference type="Proteomes" id="UP001146351"/>
    </source>
</evidence>
<keyword evidence="2" id="KW-0479">Metal-binding</keyword>
<dbReference type="OrthoDB" id="4898680at2759"/>
<evidence type="ECO:0000256" key="4">
    <source>
        <dbReference type="ARBA" id="ARBA00023125"/>
    </source>
</evidence>
<evidence type="ECO:0000256" key="3">
    <source>
        <dbReference type="ARBA" id="ARBA00023015"/>
    </source>
</evidence>
<comment type="subcellular location">
    <subcellularLocation>
        <location evidence="1">Nucleus</location>
    </subcellularLocation>
</comment>
<proteinExistence type="predicted"/>
<dbReference type="PANTHER" id="PTHR31001">
    <property type="entry name" value="UNCHARACTERIZED TRANSCRIPTIONAL REGULATORY PROTEIN"/>
    <property type="match status" value="1"/>
</dbReference>
<dbReference type="CDD" id="cd00067">
    <property type="entry name" value="GAL4"/>
    <property type="match status" value="1"/>
</dbReference>
<dbReference type="GO" id="GO:0006351">
    <property type="term" value="P:DNA-templated transcription"/>
    <property type="evidence" value="ECO:0007669"/>
    <property type="project" value="InterPro"/>
</dbReference>